<dbReference type="InterPro" id="IPR001647">
    <property type="entry name" value="HTH_TetR"/>
</dbReference>
<evidence type="ECO:0000256" key="1">
    <source>
        <dbReference type="ARBA" id="ARBA00023015"/>
    </source>
</evidence>
<evidence type="ECO:0000256" key="4">
    <source>
        <dbReference type="PROSITE-ProRule" id="PRU00335"/>
    </source>
</evidence>
<dbReference type="RefSeq" id="WP_174194128.1">
    <property type="nucleotide sequence ID" value="NZ_JABULH010000003.1"/>
</dbReference>
<dbReference type="InterPro" id="IPR050109">
    <property type="entry name" value="HTH-type_TetR-like_transc_reg"/>
</dbReference>
<sequence>MMTYSEAAHVTCPRSDKANARRSKVIQAARTLFAEAGFHNTGMAQISRESGVLVGQIYRDFANKEAIVAAMVEQDLDEFLYDGVLCNACATGDHAAVRAWIADFVACEEVEDARIFAEITAEAARNERIAAIFHMIDQRLRQQLILALRIIAAADVSDDRLVTVANLILTVSWGVMQRRVLWPGQVDRAVFAPLLACIESQIDALCGDGQATHAPCTDAVA</sequence>
<keyword evidence="7" id="KW-1185">Reference proteome</keyword>
<keyword evidence="3" id="KW-0804">Transcription</keyword>
<name>A0ABX2JM59_9SPHN</name>
<evidence type="ECO:0000313" key="7">
    <source>
        <dbReference type="Proteomes" id="UP000621447"/>
    </source>
</evidence>
<keyword evidence="2 4" id="KW-0238">DNA-binding</keyword>
<accession>A0ABX2JM59</accession>
<dbReference type="Pfam" id="PF00440">
    <property type="entry name" value="TetR_N"/>
    <property type="match status" value="1"/>
</dbReference>
<organism evidence="6 7">
    <name type="scientific">Sphingomonas hominis</name>
    <dbReference type="NCBI Taxonomy" id="2741495"/>
    <lineage>
        <taxon>Bacteria</taxon>
        <taxon>Pseudomonadati</taxon>
        <taxon>Pseudomonadota</taxon>
        <taxon>Alphaproteobacteria</taxon>
        <taxon>Sphingomonadales</taxon>
        <taxon>Sphingomonadaceae</taxon>
        <taxon>Sphingomonas</taxon>
    </lineage>
</organism>
<dbReference type="PRINTS" id="PR00455">
    <property type="entry name" value="HTHTETR"/>
</dbReference>
<dbReference type="PANTHER" id="PTHR30055:SF234">
    <property type="entry name" value="HTH-TYPE TRANSCRIPTIONAL REGULATOR BETI"/>
    <property type="match status" value="1"/>
</dbReference>
<evidence type="ECO:0000256" key="3">
    <source>
        <dbReference type="ARBA" id="ARBA00023163"/>
    </source>
</evidence>
<dbReference type="EMBL" id="JABULH010000003">
    <property type="protein sequence ID" value="NTS65522.1"/>
    <property type="molecule type" value="Genomic_DNA"/>
</dbReference>
<feature type="DNA-binding region" description="H-T-H motif" evidence="4">
    <location>
        <begin position="42"/>
        <end position="61"/>
    </location>
</feature>
<evidence type="ECO:0000259" key="5">
    <source>
        <dbReference type="PROSITE" id="PS50977"/>
    </source>
</evidence>
<reference evidence="6 7" key="1">
    <citation type="submission" date="2020-06" db="EMBL/GenBank/DDBJ databases">
        <title>Sphingomonas hominis sp. nov., a member of the Sphingomonas, isolated from the hair of a 22-year-old girl.</title>
        <authorList>
            <person name="Zhang D.-F."/>
            <person name="Cui X.-W."/>
        </authorList>
    </citation>
    <scope>NUCLEOTIDE SEQUENCE [LARGE SCALE GENOMIC DNA]</scope>
    <source>
        <strain evidence="6 7">HHU CXW</strain>
    </source>
</reference>
<proteinExistence type="predicted"/>
<evidence type="ECO:0000313" key="6">
    <source>
        <dbReference type="EMBL" id="NTS65522.1"/>
    </source>
</evidence>
<dbReference type="Gene3D" id="1.10.357.10">
    <property type="entry name" value="Tetracycline Repressor, domain 2"/>
    <property type="match status" value="1"/>
</dbReference>
<keyword evidence="1" id="KW-0805">Transcription regulation</keyword>
<feature type="domain" description="HTH tetR-type" evidence="5">
    <location>
        <begin position="19"/>
        <end position="79"/>
    </location>
</feature>
<dbReference type="InterPro" id="IPR009057">
    <property type="entry name" value="Homeodomain-like_sf"/>
</dbReference>
<comment type="caution">
    <text evidence="6">The sequence shown here is derived from an EMBL/GenBank/DDBJ whole genome shotgun (WGS) entry which is preliminary data.</text>
</comment>
<dbReference type="PROSITE" id="PS50977">
    <property type="entry name" value="HTH_TETR_2"/>
    <property type="match status" value="1"/>
</dbReference>
<dbReference type="PANTHER" id="PTHR30055">
    <property type="entry name" value="HTH-TYPE TRANSCRIPTIONAL REGULATOR RUTR"/>
    <property type="match status" value="1"/>
</dbReference>
<dbReference type="SUPFAM" id="SSF46689">
    <property type="entry name" value="Homeodomain-like"/>
    <property type="match status" value="1"/>
</dbReference>
<gene>
    <name evidence="6" type="ORF">HRV97_10150</name>
</gene>
<protein>
    <submittedName>
        <fullName evidence="6">TetR/AcrR family transcriptional regulator</fullName>
    </submittedName>
</protein>
<dbReference type="Proteomes" id="UP000621447">
    <property type="component" value="Unassembled WGS sequence"/>
</dbReference>
<evidence type="ECO:0000256" key="2">
    <source>
        <dbReference type="ARBA" id="ARBA00023125"/>
    </source>
</evidence>